<proteinExistence type="predicted"/>
<evidence type="ECO:0000313" key="1">
    <source>
        <dbReference type="EMBL" id="ETO31615.1"/>
    </source>
</evidence>
<comment type="caution">
    <text evidence="1">The sequence shown here is derived from an EMBL/GenBank/DDBJ whole genome shotgun (WGS) entry which is preliminary data.</text>
</comment>
<accession>X6NZ79</accession>
<keyword evidence="2" id="KW-1185">Reference proteome</keyword>
<dbReference type="Proteomes" id="UP000023152">
    <property type="component" value="Unassembled WGS sequence"/>
</dbReference>
<dbReference type="AlphaFoldDB" id="X6NZ79"/>
<gene>
    <name evidence="1" type="ORF">RFI_05505</name>
</gene>
<evidence type="ECO:0000313" key="2">
    <source>
        <dbReference type="Proteomes" id="UP000023152"/>
    </source>
</evidence>
<protein>
    <submittedName>
        <fullName evidence="1">Uncharacterized protein</fullName>
    </submittedName>
</protein>
<reference evidence="1 2" key="1">
    <citation type="journal article" date="2013" name="Curr. Biol.">
        <title>The Genome of the Foraminiferan Reticulomyxa filosa.</title>
        <authorList>
            <person name="Glockner G."/>
            <person name="Hulsmann N."/>
            <person name="Schleicher M."/>
            <person name="Noegel A.A."/>
            <person name="Eichinger L."/>
            <person name="Gallinger C."/>
            <person name="Pawlowski J."/>
            <person name="Sierra R."/>
            <person name="Euteneuer U."/>
            <person name="Pillet L."/>
            <person name="Moustafa A."/>
            <person name="Platzer M."/>
            <person name="Groth M."/>
            <person name="Szafranski K."/>
            <person name="Schliwa M."/>
        </authorList>
    </citation>
    <scope>NUCLEOTIDE SEQUENCE [LARGE SCALE GENOMIC DNA]</scope>
</reference>
<sequence length="84" mass="9658">RKKNEEICKKRDIVPEFGRLRMPHALAIEKQKWPNVVCSESSGKAGETCQDRWQIERERVGGERAGGYLEKKELMKKSGRESIG</sequence>
<name>X6NZ79_RETFI</name>
<feature type="non-terminal residue" evidence="1">
    <location>
        <position position="1"/>
    </location>
</feature>
<dbReference type="EMBL" id="ASPP01004814">
    <property type="protein sequence ID" value="ETO31615.1"/>
    <property type="molecule type" value="Genomic_DNA"/>
</dbReference>
<organism evidence="1 2">
    <name type="scientific">Reticulomyxa filosa</name>
    <dbReference type="NCBI Taxonomy" id="46433"/>
    <lineage>
        <taxon>Eukaryota</taxon>
        <taxon>Sar</taxon>
        <taxon>Rhizaria</taxon>
        <taxon>Retaria</taxon>
        <taxon>Foraminifera</taxon>
        <taxon>Monothalamids</taxon>
        <taxon>Reticulomyxidae</taxon>
        <taxon>Reticulomyxa</taxon>
    </lineage>
</organism>